<evidence type="ECO:0000259" key="5">
    <source>
        <dbReference type="Pfam" id="PF02868"/>
    </source>
</evidence>
<keyword evidence="1" id="KW-0645">Protease</keyword>
<accession>A0A0D2K7X4</accession>
<evidence type="ECO:0000256" key="3">
    <source>
        <dbReference type="ARBA" id="ARBA00022833"/>
    </source>
</evidence>
<keyword evidence="3" id="KW-0862">Zinc</keyword>
<keyword evidence="7" id="KW-1185">Reference proteome</keyword>
<gene>
    <name evidence="6" type="ORF">MNEG_15730</name>
</gene>
<reference evidence="6 7" key="1">
    <citation type="journal article" date="2013" name="BMC Genomics">
        <title>Reconstruction of the lipid metabolism for the microalga Monoraphidium neglectum from its genome sequence reveals characteristics suitable for biofuel production.</title>
        <authorList>
            <person name="Bogen C."/>
            <person name="Al-Dilaimi A."/>
            <person name="Albersmeier A."/>
            <person name="Wichmann J."/>
            <person name="Grundmann M."/>
            <person name="Rupp O."/>
            <person name="Lauersen K.J."/>
            <person name="Blifernez-Klassen O."/>
            <person name="Kalinowski J."/>
            <person name="Goesmann A."/>
            <person name="Mussgnug J.H."/>
            <person name="Kruse O."/>
        </authorList>
    </citation>
    <scope>NUCLEOTIDE SEQUENCE [LARGE SCALE GENOMIC DNA]</scope>
    <source>
        <strain evidence="6 7">SAG 48.87</strain>
    </source>
</reference>
<evidence type="ECO:0000256" key="1">
    <source>
        <dbReference type="ARBA" id="ARBA00022670"/>
    </source>
</evidence>
<dbReference type="Pfam" id="PF02868">
    <property type="entry name" value="Peptidase_M4_C"/>
    <property type="match status" value="1"/>
</dbReference>
<keyword evidence="4" id="KW-0482">Metalloprotease</keyword>
<feature type="domain" description="Peptidase M4 C-terminal" evidence="5">
    <location>
        <begin position="3"/>
        <end position="165"/>
    </location>
</feature>
<proteinExistence type="predicted"/>
<evidence type="ECO:0000313" key="7">
    <source>
        <dbReference type="Proteomes" id="UP000054498"/>
    </source>
</evidence>
<organism evidence="6 7">
    <name type="scientific">Monoraphidium neglectum</name>
    <dbReference type="NCBI Taxonomy" id="145388"/>
    <lineage>
        <taxon>Eukaryota</taxon>
        <taxon>Viridiplantae</taxon>
        <taxon>Chlorophyta</taxon>
        <taxon>core chlorophytes</taxon>
        <taxon>Chlorophyceae</taxon>
        <taxon>CS clade</taxon>
        <taxon>Sphaeropleales</taxon>
        <taxon>Selenastraceae</taxon>
        <taxon>Monoraphidium</taxon>
    </lineage>
</organism>
<keyword evidence="2 6" id="KW-0378">Hydrolase</keyword>
<protein>
    <submittedName>
        <fullName evidence="6">Bacillolysin</fullName>
        <ecNumber evidence="6">3.4.24.27</ecNumber>
    </submittedName>
</protein>
<dbReference type="AlphaFoldDB" id="A0A0D2K7X4"/>
<evidence type="ECO:0000256" key="2">
    <source>
        <dbReference type="ARBA" id="ARBA00022801"/>
    </source>
</evidence>
<dbReference type="EMBL" id="KK105826">
    <property type="protein sequence ID" value="KIY92233.1"/>
    <property type="molecule type" value="Genomic_DNA"/>
</dbReference>
<evidence type="ECO:0000313" key="6">
    <source>
        <dbReference type="EMBL" id="KIY92233.1"/>
    </source>
</evidence>
<dbReference type="RefSeq" id="XP_013891253.1">
    <property type="nucleotide sequence ID" value="XM_014035799.1"/>
</dbReference>
<name>A0A0D2K7X4_9CHLO</name>
<dbReference type="SUPFAM" id="SSF55486">
    <property type="entry name" value="Metalloproteases ('zincins'), catalytic domain"/>
    <property type="match status" value="1"/>
</dbReference>
<dbReference type="EC" id="3.4.24.27" evidence="6"/>
<sequence>MSQCVVDYAHETQEYPGKANFLLGAQLYPSGNCPRGFLRSMINPSADNNRSSSCWHPKFDRMFNETHGGNDMWCYVDVHWSSGVANRAFYLAAKGLNQTCDQAVKPAAIGLTSACNIFYRALTSYLSKVADYHELRTATVQAAKDLFGASSPEASSLAQAWDIVGAPRAPYPNTNAPKCQPGFATAASCIRGLV</sequence>
<dbReference type="GeneID" id="25733421"/>
<dbReference type="GO" id="GO:0006508">
    <property type="term" value="P:proteolysis"/>
    <property type="evidence" value="ECO:0007669"/>
    <property type="project" value="UniProtKB-KW"/>
</dbReference>
<dbReference type="GO" id="GO:0004222">
    <property type="term" value="F:metalloendopeptidase activity"/>
    <property type="evidence" value="ECO:0007669"/>
    <property type="project" value="InterPro"/>
</dbReference>
<evidence type="ECO:0000256" key="4">
    <source>
        <dbReference type="ARBA" id="ARBA00023049"/>
    </source>
</evidence>
<dbReference type="InterPro" id="IPR001570">
    <property type="entry name" value="Peptidase_M4_C_domain"/>
</dbReference>
<dbReference type="InterPro" id="IPR027268">
    <property type="entry name" value="Peptidase_M4/M1_CTD_sf"/>
</dbReference>
<dbReference type="InterPro" id="IPR050728">
    <property type="entry name" value="Zinc_Metalloprotease_M4"/>
</dbReference>
<dbReference type="Gene3D" id="1.10.390.10">
    <property type="entry name" value="Neutral Protease Domain 2"/>
    <property type="match status" value="1"/>
</dbReference>
<dbReference type="STRING" id="145388.A0A0D2K7X4"/>
<dbReference type="PANTHER" id="PTHR33794:SF1">
    <property type="entry name" value="BACILLOLYSIN"/>
    <property type="match status" value="1"/>
</dbReference>
<dbReference type="KEGG" id="mng:MNEG_15730"/>
<dbReference type="OrthoDB" id="2962374at2759"/>
<dbReference type="Proteomes" id="UP000054498">
    <property type="component" value="Unassembled WGS sequence"/>
</dbReference>
<dbReference type="PANTHER" id="PTHR33794">
    <property type="entry name" value="BACILLOLYSIN"/>
    <property type="match status" value="1"/>
</dbReference>